<feature type="compositionally biased region" description="Acidic residues" evidence="1">
    <location>
        <begin position="127"/>
        <end position="136"/>
    </location>
</feature>
<protein>
    <submittedName>
        <fullName evidence="2">Chaperonin</fullName>
    </submittedName>
</protein>
<feature type="region of interest" description="Disordered" evidence="1">
    <location>
        <begin position="335"/>
        <end position="360"/>
    </location>
</feature>
<accession>A0ABP0DGZ5</accession>
<keyword evidence="3" id="KW-1185">Reference proteome</keyword>
<proteinExistence type="predicted"/>
<dbReference type="Proteomes" id="UP001642501">
    <property type="component" value="Unassembled WGS sequence"/>
</dbReference>
<reference evidence="2 3" key="1">
    <citation type="submission" date="2024-01" db="EMBL/GenBank/DDBJ databases">
        <authorList>
            <person name="Allen C."/>
            <person name="Tagirdzhanova G."/>
        </authorList>
    </citation>
    <scope>NUCLEOTIDE SEQUENCE [LARGE SCALE GENOMIC DNA]</scope>
    <source>
        <strain evidence="2 3">CBS 573.63</strain>
    </source>
</reference>
<feature type="compositionally biased region" description="Low complexity" evidence="1">
    <location>
        <begin position="341"/>
        <end position="358"/>
    </location>
</feature>
<feature type="compositionally biased region" description="Basic and acidic residues" evidence="1">
    <location>
        <begin position="40"/>
        <end position="49"/>
    </location>
</feature>
<feature type="region of interest" description="Disordered" evidence="1">
    <location>
        <begin position="408"/>
        <end position="464"/>
    </location>
</feature>
<feature type="compositionally biased region" description="Basic residues" evidence="1">
    <location>
        <begin position="448"/>
        <end position="461"/>
    </location>
</feature>
<sequence length="730" mass="79629">MVKSKDSPKGKDVVKATAVRAATHKTMSSIKSRLATFVAKGKERADAIRMSRTPLPASLRKRKNSAPHEIESDDEEDTGRDEVEHAEDQADLSHQSEESEVDQDDESQEEDEETRGSDADFQSQTDDATDESGELEAESKHTITYGFTDNGSHIPPDPRERSKNGRRVGRNLIIWNRPCMNEKFLLIYHYENVRHGLEVPMEAVAHRMNPGSSASAANQHFNRLRDEVLGKGHLVPPPLVRSKNYEIVDEHLVRGYIRVDKPGSQRIQVRAVSFDEHLPDNQHNRVGFNSHEKMGDNVWERADLVDKNGNVLMTSEERKHGKANGSKVRMAVLQQAKKTTKGSTKPASSSTSKYASSEDSADFKISAIPDVAARARNTRKMKSASKTKNAAARETAFDPTLEASDATKAVPAMQCQHKKRKAIKSTSTSPSVESCSSDADYDPTGRVASKRSRPSRSKRVKTYHETDHGFGLEEANSSNFLPTAAFETHVPTAHPVASLNPNHPGMTHTTASPDGTVAPDPEQPQLLTNGDTATLEAPMPEMIHMDPGIEAISPPVANPGILTPIDSSQYAQSSRSPLSSPSDLSSCGVEEFNPSVDIITNFQIQQANNSLHHQGYLPMSAFIRNDFSPPSFVGRGDGVSPSSGNLAASSSNSEFFFGHNRGFSGSVHKPDPEMVNMAGIGGFVYPHQTFGMNMGPMISQGMGSEQGLVSGPDIHNMQVYHNHGFPDGGI</sequence>
<organism evidence="2 3">
    <name type="scientific">Sporothrix epigloea</name>
    <dbReference type="NCBI Taxonomy" id="1892477"/>
    <lineage>
        <taxon>Eukaryota</taxon>
        <taxon>Fungi</taxon>
        <taxon>Dikarya</taxon>
        <taxon>Ascomycota</taxon>
        <taxon>Pezizomycotina</taxon>
        <taxon>Sordariomycetes</taxon>
        <taxon>Sordariomycetidae</taxon>
        <taxon>Ophiostomatales</taxon>
        <taxon>Ophiostomataceae</taxon>
        <taxon>Sporothrix</taxon>
    </lineage>
</organism>
<dbReference type="EMBL" id="CAWUOM010000035">
    <property type="protein sequence ID" value="CAK7267514.1"/>
    <property type="molecule type" value="Genomic_DNA"/>
</dbReference>
<gene>
    <name evidence="2" type="primary">HSP60_1</name>
    <name evidence="2" type="ORF">SEPCBS57363_002628</name>
</gene>
<comment type="caution">
    <text evidence="2">The sequence shown here is derived from an EMBL/GenBank/DDBJ whole genome shotgun (WGS) entry which is preliminary data.</text>
</comment>
<feature type="region of interest" description="Disordered" evidence="1">
    <location>
        <begin position="40"/>
        <end position="165"/>
    </location>
</feature>
<evidence type="ECO:0000313" key="3">
    <source>
        <dbReference type="Proteomes" id="UP001642501"/>
    </source>
</evidence>
<name>A0ABP0DGZ5_9PEZI</name>
<feature type="compositionally biased region" description="Acidic residues" evidence="1">
    <location>
        <begin position="98"/>
        <end position="113"/>
    </location>
</feature>
<feature type="compositionally biased region" description="Basic residues" evidence="1">
    <location>
        <begin position="376"/>
        <end position="385"/>
    </location>
</feature>
<feature type="compositionally biased region" description="Low complexity" evidence="1">
    <location>
        <begin position="566"/>
        <end position="586"/>
    </location>
</feature>
<evidence type="ECO:0000313" key="2">
    <source>
        <dbReference type="EMBL" id="CAK7267514.1"/>
    </source>
</evidence>
<feature type="region of interest" description="Disordered" evidence="1">
    <location>
        <begin position="376"/>
        <end position="396"/>
    </location>
</feature>
<feature type="region of interest" description="Disordered" evidence="1">
    <location>
        <begin position="560"/>
        <end position="587"/>
    </location>
</feature>
<feature type="compositionally biased region" description="Low complexity" evidence="1">
    <location>
        <begin position="425"/>
        <end position="437"/>
    </location>
</feature>
<evidence type="ECO:0000256" key="1">
    <source>
        <dbReference type="SAM" id="MobiDB-lite"/>
    </source>
</evidence>